<dbReference type="PANTHER" id="PTHR36933:SF1">
    <property type="entry name" value="SLL0788 PROTEIN"/>
    <property type="match status" value="1"/>
</dbReference>
<dbReference type="Proteomes" id="UP001464891">
    <property type="component" value="Unassembled WGS sequence"/>
</dbReference>
<feature type="signal peptide" evidence="2">
    <location>
        <begin position="1"/>
        <end position="27"/>
    </location>
</feature>
<dbReference type="EMBL" id="JAMPKM010000013">
    <property type="protein sequence ID" value="MEP0819257.1"/>
    <property type="molecule type" value="Genomic_DNA"/>
</dbReference>
<dbReference type="RefSeq" id="WP_190442986.1">
    <property type="nucleotide sequence ID" value="NZ_JAMPKM010000013.1"/>
</dbReference>
<dbReference type="InterPro" id="IPR005183">
    <property type="entry name" value="DUF305_CopM-like"/>
</dbReference>
<evidence type="ECO:0000313" key="5">
    <source>
        <dbReference type="Proteomes" id="UP001464891"/>
    </source>
</evidence>
<comment type="caution">
    <text evidence="4">The sequence shown here is derived from an EMBL/GenBank/DDBJ whole genome shotgun (WGS) entry which is preliminary data.</text>
</comment>
<keyword evidence="5" id="KW-1185">Reference proteome</keyword>
<reference evidence="4 5" key="1">
    <citation type="submission" date="2022-04" db="EMBL/GenBank/DDBJ databases">
        <title>Positive selection, recombination, and allopatry shape intraspecific diversity of widespread and dominant cyanobacteria.</title>
        <authorList>
            <person name="Wei J."/>
            <person name="Shu W."/>
            <person name="Hu C."/>
        </authorList>
    </citation>
    <scope>NUCLEOTIDE SEQUENCE [LARGE SCALE GENOMIC DNA]</scope>
    <source>
        <strain evidence="4 5">GB2-A4</strain>
    </source>
</reference>
<sequence length="235" mass="25704">MYRMFRMKTSAIALLLGAIATASLLNACSTPSQNQAQTPSPAAATAGSNQPMAHGNAHHGGTMDHSASMELGPANAEYDLRFVDAMTPHHEGAVAMAQEAQQKSQRPEIQKLAADIIAAQNKEIGALKQWRQAWYPNASAQPVAWSAQMGHAMPMSPDQRKGMAMDMALGAADAEFDLRFINAMIPHHEGAVTMAQDALSKSKRPEIKQLAQDIIKSQEAEIQQMQQWRQAWYQR</sequence>
<dbReference type="Pfam" id="PF03713">
    <property type="entry name" value="DUF305"/>
    <property type="match status" value="1"/>
</dbReference>
<evidence type="ECO:0000256" key="1">
    <source>
        <dbReference type="SAM" id="MobiDB-lite"/>
    </source>
</evidence>
<name>A0ABV0JBU5_9CYAN</name>
<gene>
    <name evidence="4" type="ORF">NC998_19330</name>
</gene>
<feature type="domain" description="DUF305" evidence="3">
    <location>
        <begin position="79"/>
        <end position="228"/>
    </location>
</feature>
<keyword evidence="2" id="KW-0732">Signal</keyword>
<protein>
    <submittedName>
        <fullName evidence="4">DUF305 domain-containing protein</fullName>
    </submittedName>
</protein>
<dbReference type="Gene3D" id="1.20.1260.10">
    <property type="match status" value="2"/>
</dbReference>
<evidence type="ECO:0000313" key="4">
    <source>
        <dbReference type="EMBL" id="MEP0819257.1"/>
    </source>
</evidence>
<evidence type="ECO:0000259" key="3">
    <source>
        <dbReference type="Pfam" id="PF03713"/>
    </source>
</evidence>
<organism evidence="4 5">
    <name type="scientific">Trichocoleus desertorum GB2-A4</name>
    <dbReference type="NCBI Taxonomy" id="2933944"/>
    <lineage>
        <taxon>Bacteria</taxon>
        <taxon>Bacillati</taxon>
        <taxon>Cyanobacteriota</taxon>
        <taxon>Cyanophyceae</taxon>
        <taxon>Leptolyngbyales</taxon>
        <taxon>Trichocoleusaceae</taxon>
        <taxon>Trichocoleus</taxon>
    </lineage>
</organism>
<accession>A0ABV0JBU5</accession>
<proteinExistence type="predicted"/>
<dbReference type="PANTHER" id="PTHR36933">
    <property type="entry name" value="SLL0788 PROTEIN"/>
    <property type="match status" value="1"/>
</dbReference>
<evidence type="ECO:0000256" key="2">
    <source>
        <dbReference type="SAM" id="SignalP"/>
    </source>
</evidence>
<feature type="compositionally biased region" description="Low complexity" evidence="1">
    <location>
        <begin position="30"/>
        <end position="46"/>
    </location>
</feature>
<dbReference type="InterPro" id="IPR012347">
    <property type="entry name" value="Ferritin-like"/>
</dbReference>
<feature type="region of interest" description="Disordered" evidence="1">
    <location>
        <begin position="30"/>
        <end position="69"/>
    </location>
</feature>
<feature type="chain" id="PRO_5047378627" evidence="2">
    <location>
        <begin position="28"/>
        <end position="235"/>
    </location>
</feature>